<evidence type="ECO:0000256" key="1">
    <source>
        <dbReference type="ARBA" id="ARBA00004123"/>
    </source>
</evidence>
<dbReference type="EMBL" id="AZHD01000019">
    <property type="protein sequence ID" value="OAA55501.1"/>
    <property type="molecule type" value="Genomic_DNA"/>
</dbReference>
<evidence type="ECO:0000256" key="3">
    <source>
        <dbReference type="SAM" id="MobiDB-lite"/>
    </source>
</evidence>
<comment type="subcellular location">
    <subcellularLocation>
        <location evidence="1">Nucleus</location>
    </subcellularLocation>
</comment>
<dbReference type="PANTHER" id="PTHR37534:SF25">
    <property type="entry name" value="ZN(II)2CYS6 TRANSCRIPTION FACTOR (EUROFUNG)"/>
    <property type="match status" value="1"/>
</dbReference>
<proteinExistence type="predicted"/>
<dbReference type="Pfam" id="PF11951">
    <property type="entry name" value="Fungal_trans_2"/>
    <property type="match status" value="1"/>
</dbReference>
<gene>
    <name evidence="4" type="ORF">SPI_08185</name>
</gene>
<name>A0A167NFD3_9HYPO</name>
<dbReference type="Proteomes" id="UP000076874">
    <property type="component" value="Unassembled WGS sequence"/>
</dbReference>
<sequence length="467" mass="52313">MRVTTAADRQPQGGKVQSAKPVGGRDCSFLRDESQDPNGDVETTFNFPSDHVWVETPTSLRFVHQVRHGSTSNVQDEPPASPSTIHSEAVFATAPDTAHGEPTTPVELTEKPSPPVSQFSPGLPSHGPSPIAYDLSLTAAYDGQTTQLESEITGDSPALSYHSNLCIYTPRPPQPLEDPLMGRLLLHYIENLACWLDLSDPRRHFSVSVPHLALTCPILLNSILTLSATHLSRVDQSFDPLIALEYHGSCVHHLIPALQEESLTTEAALPLSTVILRMQEMLNSTDADFQWHLRGCVSLFRFNRNSFRPGSLKHTAFWTYVRQEILTALQNSSTTNIDTSDHTYHIVWKGATDEDWTNQITWLTAKVINFCSGRPELVLASADRWEDLQRDVKSWSARLPETFRPLSIIRDKSPFTMISYLSPWHSGRTLQNATEQEALLKLLRQIEAGTAWPMKRAVQKLEEDWHT</sequence>
<dbReference type="InterPro" id="IPR021858">
    <property type="entry name" value="Fun_TF"/>
</dbReference>
<evidence type="ECO:0000256" key="2">
    <source>
        <dbReference type="ARBA" id="ARBA00023242"/>
    </source>
</evidence>
<reference evidence="4 5" key="1">
    <citation type="journal article" date="2016" name="Genome Biol. Evol.">
        <title>Divergent and convergent evolution of fungal pathogenicity.</title>
        <authorList>
            <person name="Shang Y."/>
            <person name="Xiao G."/>
            <person name="Zheng P."/>
            <person name="Cen K."/>
            <person name="Zhan S."/>
            <person name="Wang C."/>
        </authorList>
    </citation>
    <scope>NUCLEOTIDE SEQUENCE [LARGE SCALE GENOMIC DNA]</scope>
    <source>
        <strain evidence="4 5">RCEF 264</strain>
    </source>
</reference>
<dbReference type="GO" id="GO:0005634">
    <property type="term" value="C:nucleus"/>
    <property type="evidence" value="ECO:0007669"/>
    <property type="project" value="UniProtKB-SubCell"/>
</dbReference>
<comment type="caution">
    <text evidence="4">The sequence shown here is derived from an EMBL/GenBank/DDBJ whole genome shotgun (WGS) entry which is preliminary data.</text>
</comment>
<feature type="region of interest" description="Disordered" evidence="3">
    <location>
        <begin position="95"/>
        <end position="125"/>
    </location>
</feature>
<dbReference type="GO" id="GO:0045944">
    <property type="term" value="P:positive regulation of transcription by RNA polymerase II"/>
    <property type="evidence" value="ECO:0007669"/>
    <property type="project" value="TreeGrafter"/>
</dbReference>
<dbReference type="PANTHER" id="PTHR37534">
    <property type="entry name" value="TRANSCRIPTIONAL ACTIVATOR PROTEIN UGA3"/>
    <property type="match status" value="1"/>
</dbReference>
<feature type="region of interest" description="Disordered" evidence="3">
    <location>
        <begin position="1"/>
        <end position="40"/>
    </location>
</feature>
<keyword evidence="2" id="KW-0539">Nucleus</keyword>
<evidence type="ECO:0000313" key="5">
    <source>
        <dbReference type="Proteomes" id="UP000076874"/>
    </source>
</evidence>
<keyword evidence="5" id="KW-1185">Reference proteome</keyword>
<dbReference type="GO" id="GO:0000976">
    <property type="term" value="F:transcription cis-regulatory region binding"/>
    <property type="evidence" value="ECO:0007669"/>
    <property type="project" value="TreeGrafter"/>
</dbReference>
<protein>
    <submittedName>
        <fullName evidence="4">Uncharacterized protein</fullName>
    </submittedName>
</protein>
<dbReference type="STRING" id="1081102.A0A167NFD3"/>
<accession>A0A167NFD3</accession>
<dbReference type="AlphaFoldDB" id="A0A167NFD3"/>
<organism evidence="4 5">
    <name type="scientific">Niveomyces insectorum RCEF 264</name>
    <dbReference type="NCBI Taxonomy" id="1081102"/>
    <lineage>
        <taxon>Eukaryota</taxon>
        <taxon>Fungi</taxon>
        <taxon>Dikarya</taxon>
        <taxon>Ascomycota</taxon>
        <taxon>Pezizomycotina</taxon>
        <taxon>Sordariomycetes</taxon>
        <taxon>Hypocreomycetidae</taxon>
        <taxon>Hypocreales</taxon>
        <taxon>Cordycipitaceae</taxon>
        <taxon>Niveomyces</taxon>
    </lineage>
</organism>
<evidence type="ECO:0000313" key="4">
    <source>
        <dbReference type="EMBL" id="OAA55501.1"/>
    </source>
</evidence>
<dbReference type="OrthoDB" id="5319341at2759"/>
<dbReference type="GO" id="GO:0003700">
    <property type="term" value="F:DNA-binding transcription factor activity"/>
    <property type="evidence" value="ECO:0007669"/>
    <property type="project" value="TreeGrafter"/>
</dbReference>